<evidence type="ECO:0000313" key="1">
    <source>
        <dbReference type="EMBL" id="GJT07969.1"/>
    </source>
</evidence>
<dbReference type="EMBL" id="BQNB010012793">
    <property type="protein sequence ID" value="GJT07969.1"/>
    <property type="molecule type" value="Genomic_DNA"/>
</dbReference>
<reference evidence="1" key="1">
    <citation type="journal article" date="2022" name="Int. J. Mol. Sci.">
        <title>Draft Genome of Tanacetum Coccineum: Genomic Comparison of Closely Related Tanacetum-Family Plants.</title>
        <authorList>
            <person name="Yamashiro T."/>
            <person name="Shiraishi A."/>
            <person name="Nakayama K."/>
            <person name="Satake H."/>
        </authorList>
    </citation>
    <scope>NUCLEOTIDE SEQUENCE</scope>
</reference>
<name>A0ABQ5B0Z1_9ASTR</name>
<dbReference type="Proteomes" id="UP001151760">
    <property type="component" value="Unassembled WGS sequence"/>
</dbReference>
<accession>A0ABQ5B0Z1</accession>
<proteinExistence type="predicted"/>
<protein>
    <submittedName>
        <fullName evidence="1">Uncharacterized protein</fullName>
    </submittedName>
</protein>
<sequence length="107" mass="12536">MSRVFPEQLNVDRREILLMQECPNEVYVLGNYQLKMWKMGFSVNSVDHRERFPFQSVIVLSMKDLSSHLVGSRLARRYSTLESLDFGLSQHWSYLVDGLEDYSDTAQ</sequence>
<evidence type="ECO:0000313" key="2">
    <source>
        <dbReference type="Proteomes" id="UP001151760"/>
    </source>
</evidence>
<gene>
    <name evidence="1" type="ORF">Tco_0842431</name>
</gene>
<organism evidence="1 2">
    <name type="scientific">Tanacetum coccineum</name>
    <dbReference type="NCBI Taxonomy" id="301880"/>
    <lineage>
        <taxon>Eukaryota</taxon>
        <taxon>Viridiplantae</taxon>
        <taxon>Streptophyta</taxon>
        <taxon>Embryophyta</taxon>
        <taxon>Tracheophyta</taxon>
        <taxon>Spermatophyta</taxon>
        <taxon>Magnoliopsida</taxon>
        <taxon>eudicotyledons</taxon>
        <taxon>Gunneridae</taxon>
        <taxon>Pentapetalae</taxon>
        <taxon>asterids</taxon>
        <taxon>campanulids</taxon>
        <taxon>Asterales</taxon>
        <taxon>Asteraceae</taxon>
        <taxon>Asteroideae</taxon>
        <taxon>Anthemideae</taxon>
        <taxon>Anthemidinae</taxon>
        <taxon>Tanacetum</taxon>
    </lineage>
</organism>
<reference evidence="1" key="2">
    <citation type="submission" date="2022-01" db="EMBL/GenBank/DDBJ databases">
        <authorList>
            <person name="Yamashiro T."/>
            <person name="Shiraishi A."/>
            <person name="Satake H."/>
            <person name="Nakayama K."/>
        </authorList>
    </citation>
    <scope>NUCLEOTIDE SEQUENCE</scope>
</reference>
<keyword evidence="2" id="KW-1185">Reference proteome</keyword>
<comment type="caution">
    <text evidence="1">The sequence shown here is derived from an EMBL/GenBank/DDBJ whole genome shotgun (WGS) entry which is preliminary data.</text>
</comment>